<name>A0A066WKK0_TILAU</name>
<evidence type="ECO:0000313" key="1">
    <source>
        <dbReference type="EMBL" id="KDN53108.1"/>
    </source>
</evidence>
<organism evidence="1 2">
    <name type="scientific">Tilletiaria anomala (strain ATCC 24038 / CBS 436.72 / UBC 951)</name>
    <dbReference type="NCBI Taxonomy" id="1037660"/>
    <lineage>
        <taxon>Eukaryota</taxon>
        <taxon>Fungi</taxon>
        <taxon>Dikarya</taxon>
        <taxon>Basidiomycota</taxon>
        <taxon>Ustilaginomycotina</taxon>
        <taxon>Exobasidiomycetes</taxon>
        <taxon>Georgefischeriales</taxon>
        <taxon>Tilletiariaceae</taxon>
        <taxon>Tilletiaria</taxon>
    </lineage>
</organism>
<dbReference type="RefSeq" id="XP_013245947.1">
    <property type="nucleotide sequence ID" value="XM_013390493.1"/>
</dbReference>
<gene>
    <name evidence="1" type="ORF">K437DRAFT_116288</name>
</gene>
<dbReference type="HOGENOM" id="CLU_1653367_0_0_1"/>
<dbReference type="EMBL" id="JMSN01000004">
    <property type="protein sequence ID" value="KDN53108.1"/>
    <property type="molecule type" value="Genomic_DNA"/>
</dbReference>
<comment type="caution">
    <text evidence="1">The sequence shown here is derived from an EMBL/GenBank/DDBJ whole genome shotgun (WGS) entry which is preliminary data.</text>
</comment>
<dbReference type="Proteomes" id="UP000027361">
    <property type="component" value="Unassembled WGS sequence"/>
</dbReference>
<dbReference type="AlphaFoldDB" id="A0A066WKK0"/>
<protein>
    <submittedName>
        <fullName evidence="1">Uncharacterized protein</fullName>
    </submittedName>
</protein>
<sequence length="160" mass="18054">MVLVSFCGLLNQITHRVYALERNLKLPVAGVDLHANLPRRPMLTASMKPTNKVSRGSCIDWIRHTLGRLQRAHVGKPDTTLVCKCSCYCRARESRLDAMLGFWPLVSWVHKSFVGLLHGCKQPASPGHRWMAGRVLCEVFAVRYKYNVVAVEGGWRSALR</sequence>
<reference evidence="1 2" key="1">
    <citation type="submission" date="2014-05" db="EMBL/GenBank/DDBJ databases">
        <title>Draft genome sequence of a rare smut relative, Tilletiaria anomala UBC 951.</title>
        <authorList>
            <consortium name="DOE Joint Genome Institute"/>
            <person name="Toome M."/>
            <person name="Kuo A."/>
            <person name="Henrissat B."/>
            <person name="Lipzen A."/>
            <person name="Tritt A."/>
            <person name="Yoshinaga Y."/>
            <person name="Zane M."/>
            <person name="Barry K."/>
            <person name="Grigoriev I.V."/>
            <person name="Spatafora J.W."/>
            <person name="Aimea M.C."/>
        </authorList>
    </citation>
    <scope>NUCLEOTIDE SEQUENCE [LARGE SCALE GENOMIC DNA]</scope>
    <source>
        <strain evidence="1 2">UBC 951</strain>
    </source>
</reference>
<dbReference type="GeneID" id="25261337"/>
<evidence type="ECO:0000313" key="2">
    <source>
        <dbReference type="Proteomes" id="UP000027361"/>
    </source>
</evidence>
<keyword evidence="2" id="KW-1185">Reference proteome</keyword>
<accession>A0A066WKK0</accession>
<dbReference type="InParanoid" id="A0A066WKK0"/>
<proteinExistence type="predicted"/>